<dbReference type="GO" id="GO:0009252">
    <property type="term" value="P:peptidoglycan biosynthetic process"/>
    <property type="evidence" value="ECO:0007669"/>
    <property type="project" value="UniProtKB-UniRule"/>
</dbReference>
<keyword evidence="9 12" id="KW-0472">Membrane</keyword>
<keyword evidence="12 14" id="KW-0479">Metal-binding</keyword>
<feature type="transmembrane region" description="Helical" evidence="12">
    <location>
        <begin position="263"/>
        <end position="284"/>
    </location>
</feature>
<keyword evidence="5 12" id="KW-0812">Transmembrane</keyword>
<dbReference type="EMBL" id="JPXY01000012">
    <property type="protein sequence ID" value="KGQ33847.1"/>
    <property type="molecule type" value="Genomic_DNA"/>
</dbReference>
<dbReference type="GO" id="GO:0071555">
    <property type="term" value="P:cell wall organization"/>
    <property type="evidence" value="ECO:0007669"/>
    <property type="project" value="UniProtKB-KW"/>
</dbReference>
<feature type="transmembrane region" description="Helical" evidence="12">
    <location>
        <begin position="338"/>
        <end position="357"/>
    </location>
</feature>
<dbReference type="GO" id="GO:0051301">
    <property type="term" value="P:cell division"/>
    <property type="evidence" value="ECO:0007669"/>
    <property type="project" value="UniProtKB-KW"/>
</dbReference>
<dbReference type="PANTHER" id="PTHR22926:SF5">
    <property type="entry name" value="PHOSPHO-N-ACETYLMURAMOYL-PENTAPEPTIDE-TRANSFERASE HOMOLOG"/>
    <property type="match status" value="1"/>
</dbReference>
<dbReference type="HAMAP" id="MF_00038">
    <property type="entry name" value="MraY"/>
    <property type="match status" value="1"/>
</dbReference>
<evidence type="ECO:0000256" key="12">
    <source>
        <dbReference type="HAMAP-Rule" id="MF_00038"/>
    </source>
</evidence>
<protein>
    <recommendedName>
        <fullName evidence="12 13">Phospho-N-acetylmuramoyl-pentapeptide-transferase</fullName>
        <ecNumber evidence="12 13">2.7.8.13</ecNumber>
    </recommendedName>
    <alternativeName>
        <fullName evidence="12">UDP-MurNAc-pentapeptide phosphotransferase</fullName>
    </alternativeName>
</protein>
<organism evidence="15 16">
    <name type="scientific">Gallibacterium genomosp. 2</name>
    <dbReference type="NCBI Taxonomy" id="155517"/>
    <lineage>
        <taxon>Bacteria</taxon>
        <taxon>Pseudomonadati</taxon>
        <taxon>Pseudomonadota</taxon>
        <taxon>Gammaproteobacteria</taxon>
        <taxon>Pasteurellales</taxon>
        <taxon>Pasteurellaceae</taxon>
        <taxon>Gallibacterium</taxon>
    </lineage>
</organism>
<keyword evidence="12" id="KW-1003">Cell membrane</keyword>
<feature type="transmembrane region" description="Helical" evidence="12">
    <location>
        <begin position="290"/>
        <end position="311"/>
    </location>
</feature>
<feature type="binding site" evidence="14">
    <location>
        <position position="192"/>
    </location>
    <ligand>
        <name>Mg(2+)</name>
        <dbReference type="ChEBI" id="CHEBI:18420"/>
    </ligand>
</feature>
<dbReference type="GO" id="GO:0046872">
    <property type="term" value="F:metal ion binding"/>
    <property type="evidence" value="ECO:0007669"/>
    <property type="project" value="UniProtKB-KW"/>
</dbReference>
<dbReference type="CDD" id="cd06852">
    <property type="entry name" value="GT_MraY"/>
    <property type="match status" value="1"/>
</dbReference>
<comment type="function">
    <text evidence="12">Catalyzes the initial step of the lipid cycle reactions in the biosynthesis of the cell wall peptidoglycan: transfers peptidoglycan precursor phospho-MurNAc-pentapeptide from UDP-MurNAc-pentapeptide onto the lipid carrier undecaprenyl phosphate, yielding undecaprenyl-pyrophosphoryl-MurNAc-pentapeptide, known as lipid I.</text>
</comment>
<dbReference type="PROSITE" id="PS01348">
    <property type="entry name" value="MRAY_2"/>
    <property type="match status" value="1"/>
</dbReference>
<keyword evidence="3 12" id="KW-0132">Cell division</keyword>
<dbReference type="GO" id="GO:0005886">
    <property type="term" value="C:plasma membrane"/>
    <property type="evidence" value="ECO:0007669"/>
    <property type="project" value="UniProtKB-SubCell"/>
</dbReference>
<evidence type="ECO:0000256" key="6">
    <source>
        <dbReference type="ARBA" id="ARBA00022960"/>
    </source>
</evidence>
<keyword evidence="10 12" id="KW-0131">Cell cycle</keyword>
<feature type="transmembrane region" description="Helical" evidence="12">
    <location>
        <begin position="239"/>
        <end position="256"/>
    </location>
</feature>
<comment type="catalytic activity">
    <reaction evidence="12">
        <text>UDP-N-acetyl-alpha-D-muramoyl-L-alanyl-gamma-D-glutamyl-meso-2,6-diaminopimeloyl-D-alanyl-D-alanine + di-trans,octa-cis-undecaprenyl phosphate = di-trans,octa-cis-undecaprenyl diphospho-N-acetyl-alpha-D-muramoyl-L-alanyl-D-glutamyl-meso-2,6-diaminopimeloyl-D-alanyl-D-alanine + UMP</text>
        <dbReference type="Rhea" id="RHEA:28386"/>
        <dbReference type="ChEBI" id="CHEBI:57865"/>
        <dbReference type="ChEBI" id="CHEBI:60392"/>
        <dbReference type="ChEBI" id="CHEBI:61386"/>
        <dbReference type="ChEBI" id="CHEBI:61387"/>
        <dbReference type="EC" id="2.7.8.13"/>
    </reaction>
</comment>
<evidence type="ECO:0000256" key="3">
    <source>
        <dbReference type="ARBA" id="ARBA00022618"/>
    </source>
</evidence>
<keyword evidence="11 12" id="KW-0961">Cell wall biogenesis/degradation</keyword>
<keyword evidence="6 12" id="KW-0133">Cell shape</keyword>
<dbReference type="NCBIfam" id="TIGR00445">
    <property type="entry name" value="mraY"/>
    <property type="match status" value="1"/>
</dbReference>
<dbReference type="PROSITE" id="PS01347">
    <property type="entry name" value="MRAY_1"/>
    <property type="match status" value="1"/>
</dbReference>
<keyword evidence="8 12" id="KW-1133">Transmembrane helix</keyword>
<feature type="transmembrane region" description="Helical" evidence="12">
    <location>
        <begin position="97"/>
        <end position="114"/>
    </location>
</feature>
<evidence type="ECO:0000256" key="10">
    <source>
        <dbReference type="ARBA" id="ARBA00023306"/>
    </source>
</evidence>
<feature type="transmembrane region" description="Helical" evidence="12">
    <location>
        <begin position="134"/>
        <end position="152"/>
    </location>
</feature>
<accession>A0A0A2XS78</accession>
<evidence type="ECO:0000256" key="5">
    <source>
        <dbReference type="ARBA" id="ARBA00022692"/>
    </source>
</evidence>
<dbReference type="EC" id="2.7.8.13" evidence="12 13"/>
<evidence type="ECO:0000256" key="13">
    <source>
        <dbReference type="NCBIfam" id="TIGR00445"/>
    </source>
</evidence>
<dbReference type="GO" id="GO:0008360">
    <property type="term" value="P:regulation of cell shape"/>
    <property type="evidence" value="ECO:0007669"/>
    <property type="project" value="UniProtKB-KW"/>
</dbReference>
<evidence type="ECO:0000313" key="15">
    <source>
        <dbReference type="EMBL" id="KGQ33847.1"/>
    </source>
</evidence>
<evidence type="ECO:0000256" key="7">
    <source>
        <dbReference type="ARBA" id="ARBA00022984"/>
    </source>
</evidence>
<evidence type="ECO:0000256" key="14">
    <source>
        <dbReference type="PIRSR" id="PIRSR600715-1"/>
    </source>
</evidence>
<gene>
    <name evidence="12 15" type="primary">mraY</name>
    <name evidence="15" type="ORF">P375_02210</name>
</gene>
<sequence>MLVWISEFLVRYHTFFNVFSYITVRAILALLTALLFCLWIGPKVIRKLQLLQIGQVVRNDGPESHFSKRGTPTMGGIMILVSIGVSTLLWANLENPYVWFVLFVLFGYGAVGFVDDYRKVVRKNTDGLIARWKYFWLSVIALVAVIGMYLLGKDSNATLLVVPFFKEIMPQLGLFYIVLSYFVIVGTSNAVNLTDGLDGLAIMPTVLVSAAFALIAWATGNVNFADYLHIPYIKYSAELVVVCTAMVGAGLGFLWFNTYPAQVFMGDVGSLSLGGAIGTIAVLVRQEFLLVIMGGVFVIETLSVILQVGSYKLRKQRIFRMAPIHHHFELKGWPEPRVIVRFWIVSLILVLLGLVTLKLR</sequence>
<comment type="subcellular location">
    <subcellularLocation>
        <location evidence="12">Cell membrane</location>
        <topology evidence="12">Multi-pass membrane protein</topology>
    </subcellularLocation>
    <subcellularLocation>
        <location evidence="1">Membrane</location>
        <topology evidence="1">Multi-pass membrane protein</topology>
    </subcellularLocation>
</comment>
<keyword evidence="16" id="KW-1185">Reference proteome</keyword>
<evidence type="ECO:0000313" key="16">
    <source>
        <dbReference type="Proteomes" id="UP000030418"/>
    </source>
</evidence>
<keyword evidence="4 12" id="KW-0808">Transferase</keyword>
<feature type="transmembrane region" description="Helical" evidence="12">
    <location>
        <begin position="20"/>
        <end position="41"/>
    </location>
</feature>
<name>A0A0A2XS78_9PAST</name>
<dbReference type="GO" id="GO:0051992">
    <property type="term" value="F:UDP-N-acetylmuramoyl-L-alanyl-D-glutamyl-meso-2,6-diaminopimelyl-D-alanyl-D-alanine:undecaprenyl-phosphate transferase activity"/>
    <property type="evidence" value="ECO:0007669"/>
    <property type="project" value="RHEA"/>
</dbReference>
<dbReference type="GO" id="GO:0008963">
    <property type="term" value="F:phospho-N-acetylmuramoyl-pentapeptide-transferase activity"/>
    <property type="evidence" value="ECO:0007669"/>
    <property type="project" value="UniProtKB-UniRule"/>
</dbReference>
<feature type="transmembrane region" description="Helical" evidence="12">
    <location>
        <begin position="200"/>
        <end position="219"/>
    </location>
</feature>
<keyword evidence="7 12" id="KW-0573">Peptidoglycan synthesis</keyword>
<proteinExistence type="inferred from homology"/>
<comment type="caution">
    <text evidence="15">The sequence shown here is derived from an EMBL/GenBank/DDBJ whole genome shotgun (WGS) entry which is preliminary data.</text>
</comment>
<dbReference type="Proteomes" id="UP000030418">
    <property type="component" value="Unassembled WGS sequence"/>
</dbReference>
<dbReference type="UniPathway" id="UPA00219"/>
<comment type="pathway">
    <text evidence="12">Cell wall biogenesis; peptidoglycan biosynthesis.</text>
</comment>
<reference evidence="15 16" key="1">
    <citation type="submission" date="2014-08" db="EMBL/GenBank/DDBJ databases">
        <title>Chaperone-usher fimbriae in a diverse selection of Gallibacterium genomes.</title>
        <authorList>
            <person name="Kudirkiene E."/>
            <person name="Bager R.J."/>
            <person name="Johnson T.J."/>
            <person name="Bojesen A.M."/>
        </authorList>
    </citation>
    <scope>NUCLEOTIDE SEQUENCE [LARGE SCALE GENOMIC DNA]</scope>
    <source>
        <strain evidence="15 16">CCM5976</strain>
    </source>
</reference>
<dbReference type="AlphaFoldDB" id="A0A0A2XS78"/>
<feature type="transmembrane region" description="Helical" evidence="12">
    <location>
        <begin position="73"/>
        <end position="91"/>
    </location>
</feature>
<feature type="binding site" evidence="14">
    <location>
        <position position="267"/>
    </location>
    <ligand>
        <name>Mg(2+)</name>
        <dbReference type="ChEBI" id="CHEBI:18420"/>
    </ligand>
</feature>
<feature type="transmembrane region" description="Helical" evidence="12">
    <location>
        <begin position="172"/>
        <end position="193"/>
    </location>
</feature>
<dbReference type="PANTHER" id="PTHR22926">
    <property type="entry name" value="PHOSPHO-N-ACETYLMURAMOYL-PENTAPEPTIDE-TRANSFERASE"/>
    <property type="match status" value="1"/>
</dbReference>
<dbReference type="RefSeq" id="WP_039133844.1">
    <property type="nucleotide sequence ID" value="NZ_JPXY01000012.1"/>
</dbReference>
<evidence type="ECO:0000256" key="9">
    <source>
        <dbReference type="ARBA" id="ARBA00023136"/>
    </source>
</evidence>
<evidence type="ECO:0000256" key="1">
    <source>
        <dbReference type="ARBA" id="ARBA00004141"/>
    </source>
</evidence>
<comment type="cofactor">
    <cofactor evidence="12 14">
        <name>Mg(2+)</name>
        <dbReference type="ChEBI" id="CHEBI:18420"/>
    </cofactor>
</comment>
<evidence type="ECO:0000256" key="2">
    <source>
        <dbReference type="ARBA" id="ARBA00005583"/>
    </source>
</evidence>
<keyword evidence="12 14" id="KW-0460">Magnesium</keyword>
<dbReference type="InterPro" id="IPR000715">
    <property type="entry name" value="Glycosyl_transferase_4"/>
</dbReference>
<dbReference type="Pfam" id="PF10555">
    <property type="entry name" value="MraY_sig1"/>
    <property type="match status" value="1"/>
</dbReference>
<dbReference type="InterPro" id="IPR018480">
    <property type="entry name" value="PNAcMuramoyl-5peptid_Trfase_CS"/>
</dbReference>
<comment type="similarity">
    <text evidence="2 12">Belongs to the glycosyltransferase 4 family. MraY subfamily.</text>
</comment>
<dbReference type="Pfam" id="PF00953">
    <property type="entry name" value="Glycos_transf_4"/>
    <property type="match status" value="1"/>
</dbReference>
<evidence type="ECO:0000256" key="11">
    <source>
        <dbReference type="ARBA" id="ARBA00023316"/>
    </source>
</evidence>
<dbReference type="InterPro" id="IPR003524">
    <property type="entry name" value="PNAcMuramoyl-5peptid_Trfase"/>
</dbReference>
<evidence type="ECO:0000256" key="4">
    <source>
        <dbReference type="ARBA" id="ARBA00022679"/>
    </source>
</evidence>
<evidence type="ECO:0000256" key="8">
    <source>
        <dbReference type="ARBA" id="ARBA00022989"/>
    </source>
</evidence>